<dbReference type="EMBL" id="CM007896">
    <property type="protein sequence ID" value="OTG20527.1"/>
    <property type="molecule type" value="Genomic_DNA"/>
</dbReference>
<dbReference type="PROSITE" id="PS50082">
    <property type="entry name" value="WD_REPEATS_2"/>
    <property type="match status" value="1"/>
</dbReference>
<reference evidence="5" key="2">
    <citation type="submission" date="2017-02" db="EMBL/GenBank/DDBJ databases">
        <title>Sunflower complete genome.</title>
        <authorList>
            <person name="Langlade N."/>
            <person name="Munos S."/>
        </authorList>
    </citation>
    <scope>NUCLEOTIDE SEQUENCE [LARGE SCALE GENOMIC DNA]</scope>
    <source>
        <tissue evidence="5">Leaves</tissue>
    </source>
</reference>
<keyword evidence="2" id="KW-0677">Repeat</keyword>
<dbReference type="InterPro" id="IPR050459">
    <property type="entry name" value="WD_repeat_RBAP46/RBAP48/MSI1"/>
</dbReference>
<evidence type="ECO:0000256" key="1">
    <source>
        <dbReference type="ARBA" id="ARBA00022574"/>
    </source>
</evidence>
<gene>
    <name evidence="5" type="ORF">HannXRQ_Chr07g0194101</name>
    <name evidence="4" type="ORF">HanXRQr2_Chr07g0300401</name>
</gene>
<reference evidence="4 6" key="1">
    <citation type="journal article" date="2017" name="Nature">
        <title>The sunflower genome provides insights into oil metabolism, flowering and Asterid evolution.</title>
        <authorList>
            <person name="Badouin H."/>
            <person name="Gouzy J."/>
            <person name="Grassa C.J."/>
            <person name="Murat F."/>
            <person name="Staton S.E."/>
            <person name="Cottret L."/>
            <person name="Lelandais-Briere C."/>
            <person name="Owens G.L."/>
            <person name="Carrere S."/>
            <person name="Mayjonade B."/>
            <person name="Legrand L."/>
            <person name="Gill N."/>
            <person name="Kane N.C."/>
            <person name="Bowers J.E."/>
            <person name="Hubner S."/>
            <person name="Bellec A."/>
            <person name="Berard A."/>
            <person name="Berges H."/>
            <person name="Blanchet N."/>
            <person name="Boniface M.C."/>
            <person name="Brunel D."/>
            <person name="Catrice O."/>
            <person name="Chaidir N."/>
            <person name="Claudel C."/>
            <person name="Donnadieu C."/>
            <person name="Faraut T."/>
            <person name="Fievet G."/>
            <person name="Helmstetter N."/>
            <person name="King M."/>
            <person name="Knapp S.J."/>
            <person name="Lai Z."/>
            <person name="Le Paslier M.C."/>
            <person name="Lippi Y."/>
            <person name="Lorenzon L."/>
            <person name="Mandel J.R."/>
            <person name="Marage G."/>
            <person name="Marchand G."/>
            <person name="Marquand E."/>
            <person name="Bret-Mestries E."/>
            <person name="Morien E."/>
            <person name="Nambeesan S."/>
            <person name="Nguyen T."/>
            <person name="Pegot-Espagnet P."/>
            <person name="Pouilly N."/>
            <person name="Raftis F."/>
            <person name="Sallet E."/>
            <person name="Schiex T."/>
            <person name="Thomas J."/>
            <person name="Vandecasteele C."/>
            <person name="Vares D."/>
            <person name="Vear F."/>
            <person name="Vautrin S."/>
            <person name="Crespi M."/>
            <person name="Mangin B."/>
            <person name="Burke J.M."/>
            <person name="Salse J."/>
            <person name="Munos S."/>
            <person name="Vincourt P."/>
            <person name="Rieseberg L.H."/>
            <person name="Langlade N.B."/>
        </authorList>
    </citation>
    <scope>NUCLEOTIDE SEQUENCE [LARGE SCALE GENOMIC DNA]</scope>
    <source>
        <strain evidence="6">cv. SF193</strain>
        <tissue evidence="4">Leaves</tissue>
    </source>
</reference>
<protein>
    <submittedName>
        <fullName evidence="5">Putative WD40/YVTN repeat-like-containing domain-containing protein</fullName>
    </submittedName>
    <submittedName>
        <fullName evidence="4">Transcription factor WD40-like family</fullName>
    </submittedName>
</protein>
<evidence type="ECO:0000256" key="3">
    <source>
        <dbReference type="PROSITE-ProRule" id="PRU00221"/>
    </source>
</evidence>
<keyword evidence="1 3" id="KW-0853">WD repeat</keyword>
<keyword evidence="6" id="KW-1185">Reference proteome</keyword>
<evidence type="ECO:0000313" key="5">
    <source>
        <dbReference type="EMBL" id="OTG20527.1"/>
    </source>
</evidence>
<dbReference type="Proteomes" id="UP000215914">
    <property type="component" value="Chromosome 7"/>
</dbReference>
<feature type="repeat" description="WD" evidence="3">
    <location>
        <begin position="19"/>
        <end position="58"/>
    </location>
</feature>
<dbReference type="Pfam" id="PF00400">
    <property type="entry name" value="WD40"/>
    <property type="match status" value="1"/>
</dbReference>
<name>A0A251UAY4_HELAN</name>
<dbReference type="InterPro" id="IPR036322">
    <property type="entry name" value="WD40_repeat_dom_sf"/>
</dbReference>
<evidence type="ECO:0000313" key="4">
    <source>
        <dbReference type="EMBL" id="KAF5799078.1"/>
    </source>
</evidence>
<accession>A0A251UAY4</accession>
<dbReference type="SUPFAM" id="SSF50978">
    <property type="entry name" value="WD40 repeat-like"/>
    <property type="match status" value="1"/>
</dbReference>
<organism evidence="5 6">
    <name type="scientific">Helianthus annuus</name>
    <name type="common">Common sunflower</name>
    <dbReference type="NCBI Taxonomy" id="4232"/>
    <lineage>
        <taxon>Eukaryota</taxon>
        <taxon>Viridiplantae</taxon>
        <taxon>Streptophyta</taxon>
        <taxon>Embryophyta</taxon>
        <taxon>Tracheophyta</taxon>
        <taxon>Spermatophyta</taxon>
        <taxon>Magnoliopsida</taxon>
        <taxon>eudicotyledons</taxon>
        <taxon>Gunneridae</taxon>
        <taxon>Pentapetalae</taxon>
        <taxon>asterids</taxon>
        <taxon>campanulids</taxon>
        <taxon>Asterales</taxon>
        <taxon>Asteraceae</taxon>
        <taxon>Asteroideae</taxon>
        <taxon>Heliantheae alliance</taxon>
        <taxon>Heliantheae</taxon>
        <taxon>Helianthus</taxon>
    </lineage>
</organism>
<dbReference type="SMART" id="SM00320">
    <property type="entry name" value="WD40"/>
    <property type="match status" value="1"/>
</dbReference>
<dbReference type="Gramene" id="mRNA:HanXRQr2_Chr07g0300401">
    <property type="protein sequence ID" value="mRNA:HanXRQr2_Chr07g0300401"/>
    <property type="gene ID" value="HanXRQr2_Chr07g0300401"/>
</dbReference>
<dbReference type="InterPro" id="IPR001680">
    <property type="entry name" value="WD40_rpt"/>
</dbReference>
<sequence length="58" mass="6538">MFDRRNLTSDGVGSPVHKFEEHKAPVLCVQWCPDKSSVFGSSAEDGYVNIWDYEQDGC</sequence>
<evidence type="ECO:0000313" key="6">
    <source>
        <dbReference type="Proteomes" id="UP000215914"/>
    </source>
</evidence>
<proteinExistence type="predicted"/>
<dbReference type="AlphaFoldDB" id="A0A251UAY4"/>
<dbReference type="PANTHER" id="PTHR22850">
    <property type="entry name" value="WD40 REPEAT FAMILY"/>
    <property type="match status" value="1"/>
</dbReference>
<reference evidence="4" key="3">
    <citation type="submission" date="2020-06" db="EMBL/GenBank/DDBJ databases">
        <title>Helianthus annuus Genome sequencing and assembly Release 2.</title>
        <authorList>
            <person name="Gouzy J."/>
            <person name="Langlade N."/>
            <person name="Munos S."/>
        </authorList>
    </citation>
    <scope>NUCLEOTIDE SEQUENCE</scope>
    <source>
        <tissue evidence="4">Leaves</tissue>
    </source>
</reference>
<dbReference type="Gene3D" id="2.130.10.10">
    <property type="entry name" value="YVTN repeat-like/Quinoprotein amine dehydrogenase"/>
    <property type="match status" value="1"/>
</dbReference>
<dbReference type="STRING" id="4232.A0A251UAY4"/>
<dbReference type="InParanoid" id="A0A251UAY4"/>
<evidence type="ECO:0000256" key="2">
    <source>
        <dbReference type="ARBA" id="ARBA00022737"/>
    </source>
</evidence>
<dbReference type="InterPro" id="IPR015943">
    <property type="entry name" value="WD40/YVTN_repeat-like_dom_sf"/>
</dbReference>
<dbReference type="PROSITE" id="PS50294">
    <property type="entry name" value="WD_REPEATS_REGION"/>
    <property type="match status" value="1"/>
</dbReference>
<dbReference type="EMBL" id="MNCJ02000322">
    <property type="protein sequence ID" value="KAF5799078.1"/>
    <property type="molecule type" value="Genomic_DNA"/>
</dbReference>